<accession>A0A939EQP3</accession>
<proteinExistence type="predicted"/>
<dbReference type="RefSeq" id="WP_206941588.1">
    <property type="nucleotide sequence ID" value="NZ_JAFLNF010000005.1"/>
</dbReference>
<dbReference type="EMBL" id="JAFLNF010000005">
    <property type="protein sequence ID" value="MBO0346201.1"/>
    <property type="molecule type" value="Genomic_DNA"/>
</dbReference>
<evidence type="ECO:0008006" key="4">
    <source>
        <dbReference type="Google" id="ProtNLM"/>
    </source>
</evidence>
<reference evidence="2" key="1">
    <citation type="submission" date="2021-03" db="EMBL/GenBank/DDBJ databases">
        <title>Roseibium sp. CAU 1637 isolated from Incheon.</title>
        <authorList>
            <person name="Kim W."/>
        </authorList>
    </citation>
    <scope>NUCLEOTIDE SEQUENCE</scope>
    <source>
        <strain evidence="2">CAU 1637</strain>
    </source>
</reference>
<feature type="chain" id="PRO_5036932383" description="Dicarboxylate transport domain-containing protein" evidence="1">
    <location>
        <begin position="30"/>
        <end position="669"/>
    </location>
</feature>
<sequence>MKRLFPCIHPASFLAVLGLLFWSQTGALAQQPVANAPASDEAIAAAGATSFEGVLKAAVGQWPGATVSLKSITPVGQRGDFILKGLRLAVPLELGDAAEVRFELVVQCDAMQLQDARVDGNALRFKELTFQSPLRIQLSDRNDPSADLLQSVSVSDLTIKSISVPLGSPTSDAIRTRPFEVDQLTASRMTAQTASNQTAETIQSFQLDDLYASGLRAAQLAGLKLNGLSAAFPDSRGTAAIHMKTGSIALEDIDLGQLVRSLLRSAKAEGQQQPAQTAQDVKADLPLVRVGELKALSVESSGTAPAPEPATLALEQLSFHSLRFGSSLSEVSQLRLAGFDLKRMSWATGGFTASLESAQLSDIGPEFAGWTQVEGLVVKDNKAGSLSLEHAYAQNLQVPDIYTSVRSSETTRIPAPSVVDILKSLAKTPAVSVSGLTLDSRPMTEASGNTPARFTLEQGTWHATTAQSDIPMSAELRLNGMTLPIGHLIPKGLREALALSDTEDLRLDHIVRLDWDQQTESYQLAPLRLSLDGLIDLELTARLSNVPAMAFSSPALAPILIAGAPLEGLTLRLRAGAALGRYLEKTAKQSGLSVEDLANAWVGNRSTPPELQDRLAEALRAERPIKLELTPTEGISLFEIVRQTRIGASTLLGQMAISISPEEAFDTAK</sequence>
<feature type="signal peptide" evidence="1">
    <location>
        <begin position="1"/>
        <end position="29"/>
    </location>
</feature>
<protein>
    <recommendedName>
        <fullName evidence="4">Dicarboxylate transport domain-containing protein</fullName>
    </recommendedName>
</protein>
<name>A0A939EQP3_9HYPH</name>
<comment type="caution">
    <text evidence="2">The sequence shown here is derived from an EMBL/GenBank/DDBJ whole genome shotgun (WGS) entry which is preliminary data.</text>
</comment>
<dbReference type="Proteomes" id="UP000664779">
    <property type="component" value="Unassembled WGS sequence"/>
</dbReference>
<evidence type="ECO:0000313" key="3">
    <source>
        <dbReference type="Proteomes" id="UP000664779"/>
    </source>
</evidence>
<keyword evidence="3" id="KW-1185">Reference proteome</keyword>
<keyword evidence="1" id="KW-0732">Signal</keyword>
<evidence type="ECO:0000313" key="2">
    <source>
        <dbReference type="EMBL" id="MBO0346201.1"/>
    </source>
</evidence>
<gene>
    <name evidence="2" type="ORF">J0X15_13290</name>
</gene>
<dbReference type="AlphaFoldDB" id="A0A939EQP3"/>
<organism evidence="2 3">
    <name type="scientific">Roseibium limicola</name>
    <dbReference type="NCBI Taxonomy" id="2816037"/>
    <lineage>
        <taxon>Bacteria</taxon>
        <taxon>Pseudomonadati</taxon>
        <taxon>Pseudomonadota</taxon>
        <taxon>Alphaproteobacteria</taxon>
        <taxon>Hyphomicrobiales</taxon>
        <taxon>Stappiaceae</taxon>
        <taxon>Roseibium</taxon>
    </lineage>
</organism>
<evidence type="ECO:0000256" key="1">
    <source>
        <dbReference type="SAM" id="SignalP"/>
    </source>
</evidence>